<organism evidence="1 2">
    <name type="scientific">Clostridium cellulovorans (strain ATCC 35296 / DSM 3052 / OCM 3 / 743B)</name>
    <dbReference type="NCBI Taxonomy" id="573061"/>
    <lineage>
        <taxon>Bacteria</taxon>
        <taxon>Bacillati</taxon>
        <taxon>Bacillota</taxon>
        <taxon>Clostridia</taxon>
        <taxon>Eubacteriales</taxon>
        <taxon>Clostridiaceae</taxon>
        <taxon>Clostridium</taxon>
    </lineage>
</organism>
<proteinExistence type="predicted"/>
<dbReference type="KEGG" id="ccb:Clocel_1740"/>
<protein>
    <submittedName>
        <fullName evidence="1">Uncharacterized protein</fullName>
    </submittedName>
</protein>
<dbReference type="HOGENOM" id="CLU_3078357_0_0_9"/>
<keyword evidence="2" id="KW-1185">Reference proteome</keyword>
<name>D9SKI8_CLOC7</name>
<gene>
    <name evidence="1" type="ordered locus">Clocel_1740</name>
</gene>
<dbReference type="EMBL" id="CP002160">
    <property type="protein sequence ID" value="ADL51484.1"/>
    <property type="molecule type" value="Genomic_DNA"/>
</dbReference>
<sequence>MKNNNPFTFPGHYSFNPFNLYPMHLNPKEQSFIKKTSPMILIKTILLKELLD</sequence>
<reference evidence="1 2" key="1">
    <citation type="submission" date="2010-08" db="EMBL/GenBank/DDBJ databases">
        <title>Complete sequence of Clostridium cellulovorans 743B.</title>
        <authorList>
            <consortium name="US DOE Joint Genome Institute"/>
            <person name="Lucas S."/>
            <person name="Copeland A."/>
            <person name="Lapidus A."/>
            <person name="Cheng J.-F."/>
            <person name="Bruce D."/>
            <person name="Goodwin L."/>
            <person name="Pitluck S."/>
            <person name="Chertkov O."/>
            <person name="Detter J.C."/>
            <person name="Han C."/>
            <person name="Tapia R."/>
            <person name="Land M."/>
            <person name="Hauser L."/>
            <person name="Chang Y.-J."/>
            <person name="Jeffries C."/>
            <person name="Kyrpides N."/>
            <person name="Ivanova N."/>
            <person name="Mikhailova N."/>
            <person name="Hemme C.L."/>
            <person name="Woyke T."/>
        </authorList>
    </citation>
    <scope>NUCLEOTIDE SEQUENCE [LARGE SCALE GENOMIC DNA]</scope>
    <source>
        <strain evidence="2">ATCC 35296 / DSM 3052 / OCM 3 / 743B</strain>
    </source>
</reference>
<dbReference type="Proteomes" id="UP000002730">
    <property type="component" value="Chromosome"/>
</dbReference>
<dbReference type="RefSeq" id="WP_010077304.1">
    <property type="nucleotide sequence ID" value="NC_014393.1"/>
</dbReference>
<dbReference type="STRING" id="573061.Clocel_1740"/>
<evidence type="ECO:0000313" key="1">
    <source>
        <dbReference type="EMBL" id="ADL51484.1"/>
    </source>
</evidence>
<evidence type="ECO:0000313" key="2">
    <source>
        <dbReference type="Proteomes" id="UP000002730"/>
    </source>
</evidence>
<accession>D9SKI8</accession>
<dbReference type="AlphaFoldDB" id="D9SKI8"/>